<dbReference type="GO" id="GO:0044423">
    <property type="term" value="C:virion component"/>
    <property type="evidence" value="ECO:0007669"/>
    <property type="project" value="UniProtKB-KW"/>
</dbReference>
<evidence type="ECO:0000256" key="3">
    <source>
        <dbReference type="ARBA" id="ARBA00022804"/>
    </source>
</evidence>
<evidence type="ECO:0000256" key="1">
    <source>
        <dbReference type="ARBA" id="ARBA00004328"/>
    </source>
</evidence>
<protein>
    <recommendedName>
        <fullName evidence="9">Maturation</fullName>
    </recommendedName>
</protein>
<reference evidence="8" key="1">
    <citation type="submission" date="2019-05" db="EMBL/GenBank/DDBJ databases">
        <title>Metatranscriptomic reconstruction reveals RNA viruses with the potential to shape carbon cycling in soil.</title>
        <authorList>
            <person name="Starr E.P."/>
            <person name="Nuccio E."/>
            <person name="Pett-Ridge J."/>
            <person name="Banfield J.F."/>
            <person name="Firestone M.K."/>
        </authorList>
    </citation>
    <scope>NUCLEOTIDE SEQUENCE</scope>
    <source>
        <strain evidence="8">H1_Rhizo_25_scaffold_566</strain>
    </source>
</reference>
<dbReference type="Pfam" id="PF03863">
    <property type="entry name" value="Phage_mat-A"/>
    <property type="match status" value="1"/>
</dbReference>
<keyword evidence="5" id="KW-1175">Viral attachment to host cell pilus</keyword>
<proteinExistence type="inferred from homology"/>
<name>A0A514DBJ6_9VIRU</name>
<comment type="subcellular location">
    <subcellularLocation>
        <location evidence="1">Virion</location>
    </subcellularLocation>
</comment>
<feature type="non-terminal residue" evidence="8">
    <location>
        <position position="1"/>
    </location>
</feature>
<keyword evidence="2" id="KW-0945">Host-virus interaction</keyword>
<organism evidence="8">
    <name type="scientific">Leviviridae sp</name>
    <dbReference type="NCBI Taxonomy" id="2027243"/>
    <lineage>
        <taxon>Viruses</taxon>
        <taxon>Riboviria</taxon>
        <taxon>Orthornavirae</taxon>
        <taxon>Lenarviricota</taxon>
        <taxon>Leviviricetes</taxon>
        <taxon>Norzivirales</taxon>
        <taxon>Fiersviridae</taxon>
    </lineage>
</organism>
<evidence type="ECO:0000313" key="8">
    <source>
        <dbReference type="EMBL" id="QDH90984.1"/>
    </source>
</evidence>
<dbReference type="EMBL" id="MN035925">
    <property type="protein sequence ID" value="QDH90984.1"/>
    <property type="molecule type" value="Genomic_RNA"/>
</dbReference>
<dbReference type="InterPro" id="IPR005563">
    <property type="entry name" value="A_protein"/>
</dbReference>
<evidence type="ECO:0000256" key="4">
    <source>
        <dbReference type="ARBA" id="ARBA00022844"/>
    </source>
</evidence>
<dbReference type="GO" id="GO:0039666">
    <property type="term" value="P:virion attachment to host cell pilus"/>
    <property type="evidence" value="ECO:0007669"/>
    <property type="project" value="UniProtKB-KW"/>
</dbReference>
<evidence type="ECO:0000256" key="5">
    <source>
        <dbReference type="ARBA" id="ARBA00023104"/>
    </source>
</evidence>
<evidence type="ECO:0008006" key="9">
    <source>
        <dbReference type="Google" id="ProtNLM"/>
    </source>
</evidence>
<keyword evidence="6" id="KW-1160">Virus entry into host cell</keyword>
<evidence type="ECO:0000256" key="2">
    <source>
        <dbReference type="ARBA" id="ARBA00022581"/>
    </source>
</evidence>
<gene>
    <name evidence="8" type="ORF">H1Rhizo25566_000003</name>
</gene>
<accession>A0A514DBJ6</accession>
<evidence type="ECO:0000256" key="6">
    <source>
        <dbReference type="ARBA" id="ARBA00023296"/>
    </source>
</evidence>
<evidence type="ECO:0000256" key="7">
    <source>
        <dbReference type="ARBA" id="ARBA00035110"/>
    </source>
</evidence>
<sequence>FTMRTRSNIIPNVIRGGQYHYFRHDSTGGPLCSNPTIESVYYNTPAATLTTFPDASQGLITDELPMHKSEGYCMHDKSKTEFFELSSSTPSSGHTIAGIPAACHEYELSGGYLVYTYARTHTAALYPDRVVVSQPNWDRYSYEAVRTMTPSFSKGNQFFNDMLELHQIKGLLSPFGGAKSLIGRYSNAYLWYMFGIAPMIKTIQGVIDLMRTVRSKIADIRRRAKRLQTRHYAIPIDIVSGVELPEGDSSLVFSENVGDFRVVRLFADTQWVTEPKYHATMKFRYDVSELSDLELELRAWGEAMDLFDPLAILWNAIPFSFVLDWFTNMGDWIEQLLRTPAIPIVIEDFSHSVKFSYKTELYIHWWGESLIAPIARGTKSYYERRRDVPSMYTGLDFRPPSATAVSLGAALIGQAVSNRPRPPRIRKQLPYLRIRAGTLVS</sequence>
<comment type="similarity">
    <text evidence="7">Belongs to the Leviviricetes maturation protein family.</text>
</comment>
<keyword evidence="3" id="KW-1161">Viral attachment to host cell</keyword>
<keyword evidence="4" id="KW-0946">Virion</keyword>